<name>A0A291IS68_9MOLU</name>
<protein>
    <submittedName>
        <fullName evidence="1">Uncharacterized protein</fullName>
    </submittedName>
</protein>
<dbReference type="RefSeq" id="WP_096863000.1">
    <property type="nucleotide sequence ID" value="NZ_CP023668.1"/>
</dbReference>
<sequence length="188" mass="21913">MWYLHTLDKYNYLVTELEWKNFVNGYKPNEQKGLEKLYKRLTASDKSTVRGLRILLDIIENDPKMKKELGINPFNLAPIGLESYVNFADELNLVVYKVNDFTQSGSLFSNEKSKNAAIYTEKELIAKIDEKLDSDYNYLKNFPTSYIIILLPSTMDESKTNIAKKVQELKMKSYDYDKKTNIVKIIVK</sequence>
<dbReference type="AlphaFoldDB" id="A0A291IS68"/>
<accession>A0A291IS68</accession>
<evidence type="ECO:0000313" key="1">
    <source>
        <dbReference type="EMBL" id="ATG97712.1"/>
    </source>
</evidence>
<proteinExistence type="predicted"/>
<dbReference type="EMBL" id="CP023668">
    <property type="protein sequence ID" value="ATG97712.1"/>
    <property type="molecule type" value="Genomic_DNA"/>
</dbReference>
<gene>
    <name evidence="1" type="ORF">CP520_03170</name>
</gene>
<evidence type="ECO:0000313" key="2">
    <source>
        <dbReference type="Proteomes" id="UP000232227"/>
    </source>
</evidence>
<dbReference type="Proteomes" id="UP000232227">
    <property type="component" value="Chromosome"/>
</dbReference>
<organism evidence="1 2">
    <name type="scientific">Mesoplasma lactucae ATCC 49193</name>
    <dbReference type="NCBI Taxonomy" id="81460"/>
    <lineage>
        <taxon>Bacteria</taxon>
        <taxon>Bacillati</taxon>
        <taxon>Mycoplasmatota</taxon>
        <taxon>Mollicutes</taxon>
        <taxon>Entomoplasmatales</taxon>
        <taxon>Entomoplasmataceae</taxon>
        <taxon>Mesoplasma</taxon>
    </lineage>
</organism>
<reference evidence="1 2" key="1">
    <citation type="submission" date="2017-09" db="EMBL/GenBank/DDBJ databases">
        <title>SPAdes assembly of the Mesoplasma lactucae genome.</title>
        <authorList>
            <person name="Knight T.F."/>
            <person name="Rubinstein R."/>
            <person name="Citino T."/>
        </authorList>
    </citation>
    <scope>NUCLEOTIDE SEQUENCE [LARGE SCALE GENOMIC DNA]</scope>
    <source>
        <strain evidence="1 2">831-C4</strain>
    </source>
</reference>
<keyword evidence="2" id="KW-1185">Reference proteome</keyword>
<dbReference type="KEGG" id="mlac:CP520_03170"/>